<dbReference type="EMBL" id="OU503037">
    <property type="protein sequence ID" value="CAI9756838.1"/>
    <property type="molecule type" value="Genomic_DNA"/>
</dbReference>
<keyword evidence="8" id="KW-0012">Acyltransferase</keyword>
<keyword evidence="5 9" id="KW-1133">Transmembrane helix</keyword>
<keyword evidence="4 9" id="KW-0812">Transmembrane</keyword>
<feature type="transmembrane region" description="Helical" evidence="9">
    <location>
        <begin position="6"/>
        <end position="24"/>
    </location>
</feature>
<dbReference type="InterPro" id="IPR017088">
    <property type="entry name" value="Wax_synthase_Magnoliopsida"/>
</dbReference>
<dbReference type="Proteomes" id="UP000834106">
    <property type="component" value="Chromosome 2"/>
</dbReference>
<reference evidence="11" key="1">
    <citation type="submission" date="2023-05" db="EMBL/GenBank/DDBJ databases">
        <authorList>
            <person name="Huff M."/>
        </authorList>
    </citation>
    <scope>NUCLEOTIDE SEQUENCE</scope>
</reference>
<dbReference type="InterPro" id="IPR044851">
    <property type="entry name" value="Wax_synthase"/>
</dbReference>
<dbReference type="GO" id="GO:0016020">
    <property type="term" value="C:membrane"/>
    <property type="evidence" value="ECO:0007669"/>
    <property type="project" value="UniProtKB-SubCell"/>
</dbReference>
<proteinExistence type="inferred from homology"/>
<evidence type="ECO:0000256" key="5">
    <source>
        <dbReference type="ARBA" id="ARBA00022989"/>
    </source>
</evidence>
<protein>
    <recommendedName>
        <fullName evidence="10">Wax synthase domain-containing protein</fullName>
    </recommendedName>
</protein>
<evidence type="ECO:0000256" key="8">
    <source>
        <dbReference type="ARBA" id="ARBA00023315"/>
    </source>
</evidence>
<keyword evidence="7 9" id="KW-0472">Membrane</keyword>
<dbReference type="GO" id="GO:0008374">
    <property type="term" value="F:O-acyltransferase activity"/>
    <property type="evidence" value="ECO:0007669"/>
    <property type="project" value="InterPro"/>
</dbReference>
<evidence type="ECO:0000256" key="6">
    <source>
        <dbReference type="ARBA" id="ARBA00023098"/>
    </source>
</evidence>
<feature type="transmembrane region" description="Helical" evidence="9">
    <location>
        <begin position="235"/>
        <end position="255"/>
    </location>
</feature>
<dbReference type="Pfam" id="PF13813">
    <property type="entry name" value="MBOAT_2"/>
    <property type="match status" value="1"/>
</dbReference>
<feature type="transmembrane region" description="Helical" evidence="9">
    <location>
        <begin position="85"/>
        <end position="103"/>
    </location>
</feature>
<evidence type="ECO:0000313" key="11">
    <source>
        <dbReference type="EMBL" id="CAI9756838.1"/>
    </source>
</evidence>
<evidence type="ECO:0000256" key="2">
    <source>
        <dbReference type="ARBA" id="ARBA00007282"/>
    </source>
</evidence>
<feature type="domain" description="Wax synthase" evidence="10">
    <location>
        <begin position="183"/>
        <end position="270"/>
    </location>
</feature>
<dbReference type="PANTHER" id="PTHR31595:SF70">
    <property type="entry name" value="LONG-CHAIN-ALCOHOL O-FATTY-ACYLTRANSFERASE 3-RELATED"/>
    <property type="match status" value="1"/>
</dbReference>
<dbReference type="AlphaFoldDB" id="A0AAD2DLS7"/>
<evidence type="ECO:0000256" key="9">
    <source>
        <dbReference type="SAM" id="Phobius"/>
    </source>
</evidence>
<keyword evidence="12" id="KW-1185">Reference proteome</keyword>
<dbReference type="PIRSF" id="PIRSF037006">
    <property type="entry name" value="Wax_synthase"/>
    <property type="match status" value="1"/>
</dbReference>
<evidence type="ECO:0000256" key="4">
    <source>
        <dbReference type="ARBA" id="ARBA00022692"/>
    </source>
</evidence>
<feature type="transmembrane region" description="Helical" evidence="9">
    <location>
        <begin position="293"/>
        <end position="313"/>
    </location>
</feature>
<feature type="transmembrane region" description="Helical" evidence="9">
    <location>
        <begin position="36"/>
        <end position="65"/>
    </location>
</feature>
<comment type="similarity">
    <text evidence="2">Belongs to the wax synthase family.</text>
</comment>
<keyword evidence="3" id="KW-0808">Transferase</keyword>
<accession>A0AAD2DLS7</accession>
<keyword evidence="6" id="KW-0443">Lipid metabolism</keyword>
<dbReference type="InterPro" id="IPR032805">
    <property type="entry name" value="Wax_synthase_dom"/>
</dbReference>
<sequence length="325" mass="37155">MDSEIQSFITVWFTAVLSMIYCYYISARLPSGATRLFSLLPVLYLFTTLPLHLTSIHIGVATILYLVWLGNFKLLLFSFDQGPLYATPPLSLFHFIFIALLPIETKHTSSCKSFSNAKVYHQPAGFALKVALLAIIPRVYEYMEYVHPYIVFTLYCCHLYLALEVILAITAVPTKAILGMDLKPQFNEPYLATSLQDFWGRRWNLMVSSILRPAVYQPVQRISTRILGSKWARPLATLVTFLVSGLMHEVIYYYLSRAYPTWEVTRFFVLHGICVALETAVKKELGGRWRLHRLVSGPMTVAFVGVTGVWLFLPQIEWKNLIVIN</sequence>
<dbReference type="GO" id="GO:0006629">
    <property type="term" value="P:lipid metabolic process"/>
    <property type="evidence" value="ECO:0007669"/>
    <property type="project" value="UniProtKB-KW"/>
</dbReference>
<evidence type="ECO:0000256" key="1">
    <source>
        <dbReference type="ARBA" id="ARBA00004141"/>
    </source>
</evidence>
<feature type="transmembrane region" description="Helical" evidence="9">
    <location>
        <begin position="149"/>
        <end position="172"/>
    </location>
</feature>
<organism evidence="11 12">
    <name type="scientific">Fraxinus pennsylvanica</name>
    <dbReference type="NCBI Taxonomy" id="56036"/>
    <lineage>
        <taxon>Eukaryota</taxon>
        <taxon>Viridiplantae</taxon>
        <taxon>Streptophyta</taxon>
        <taxon>Embryophyta</taxon>
        <taxon>Tracheophyta</taxon>
        <taxon>Spermatophyta</taxon>
        <taxon>Magnoliopsida</taxon>
        <taxon>eudicotyledons</taxon>
        <taxon>Gunneridae</taxon>
        <taxon>Pentapetalae</taxon>
        <taxon>asterids</taxon>
        <taxon>lamiids</taxon>
        <taxon>Lamiales</taxon>
        <taxon>Oleaceae</taxon>
        <taxon>Oleeae</taxon>
        <taxon>Fraxinus</taxon>
    </lineage>
</organism>
<evidence type="ECO:0000256" key="3">
    <source>
        <dbReference type="ARBA" id="ARBA00022679"/>
    </source>
</evidence>
<evidence type="ECO:0000313" key="12">
    <source>
        <dbReference type="Proteomes" id="UP000834106"/>
    </source>
</evidence>
<evidence type="ECO:0000256" key="7">
    <source>
        <dbReference type="ARBA" id="ARBA00023136"/>
    </source>
</evidence>
<name>A0AAD2DLS7_9LAMI</name>
<comment type="subcellular location">
    <subcellularLocation>
        <location evidence="1">Membrane</location>
        <topology evidence="1">Multi-pass membrane protein</topology>
    </subcellularLocation>
</comment>
<gene>
    <name evidence="11" type="ORF">FPE_LOCUS4268</name>
</gene>
<evidence type="ECO:0000259" key="10">
    <source>
        <dbReference type="Pfam" id="PF13813"/>
    </source>
</evidence>
<dbReference type="PANTHER" id="PTHR31595">
    <property type="entry name" value="LONG-CHAIN-ALCOHOL O-FATTY-ACYLTRANSFERASE 3-RELATED"/>
    <property type="match status" value="1"/>
</dbReference>